<dbReference type="RefSeq" id="WP_071000578.1">
    <property type="nucleotide sequence ID" value="NZ_JBEPNV010000001.1"/>
</dbReference>
<reference evidence="10 11" key="1">
    <citation type="submission" date="2024-06" db="EMBL/GenBank/DDBJ databases">
        <title>Genomics of switchgrass bacterial isolates.</title>
        <authorList>
            <person name="Shade A."/>
        </authorList>
    </citation>
    <scope>NUCLEOTIDE SEQUENCE [LARGE SCALE GENOMIC DNA]</scope>
    <source>
        <strain evidence="10 11">PvP084</strain>
    </source>
</reference>
<name>A0ABV2NE26_9HYPH</name>
<comment type="subcellular location">
    <subcellularLocation>
        <location evidence="1">Membrane</location>
        <topology evidence="1">Multi-pass membrane protein</topology>
    </subcellularLocation>
</comment>
<evidence type="ECO:0000256" key="4">
    <source>
        <dbReference type="ARBA" id="ARBA00022676"/>
    </source>
</evidence>
<evidence type="ECO:0000256" key="6">
    <source>
        <dbReference type="ARBA" id="ARBA00022692"/>
    </source>
</evidence>
<dbReference type="InterPro" id="IPR025993">
    <property type="entry name" value="Ceramide_glucosylTrfase"/>
</dbReference>
<gene>
    <name evidence="10" type="ORF">ABIC20_002052</name>
</gene>
<evidence type="ECO:0000259" key="9">
    <source>
        <dbReference type="Pfam" id="PF00535"/>
    </source>
</evidence>
<keyword evidence="6" id="KW-0812">Transmembrane</keyword>
<dbReference type="InterPro" id="IPR029044">
    <property type="entry name" value="Nucleotide-diphossugar_trans"/>
</dbReference>
<dbReference type="InterPro" id="IPR001173">
    <property type="entry name" value="Glyco_trans_2-like"/>
</dbReference>
<dbReference type="PANTHER" id="PTHR43179">
    <property type="entry name" value="RHAMNOSYLTRANSFERASE WBBL"/>
    <property type="match status" value="1"/>
</dbReference>
<proteinExistence type="predicted"/>
<dbReference type="Gene3D" id="3.90.550.10">
    <property type="entry name" value="Spore Coat Polysaccharide Biosynthesis Protein SpsA, Chain A"/>
    <property type="match status" value="1"/>
</dbReference>
<evidence type="ECO:0000256" key="1">
    <source>
        <dbReference type="ARBA" id="ARBA00004141"/>
    </source>
</evidence>
<evidence type="ECO:0000256" key="7">
    <source>
        <dbReference type="ARBA" id="ARBA00022989"/>
    </source>
</evidence>
<evidence type="ECO:0000256" key="8">
    <source>
        <dbReference type="ARBA" id="ARBA00023136"/>
    </source>
</evidence>
<feature type="domain" description="Glycosyltransferase 2-like" evidence="9">
    <location>
        <begin position="7"/>
        <end position="134"/>
    </location>
</feature>
<keyword evidence="4" id="KW-0328">Glycosyltransferase</keyword>
<dbReference type="EMBL" id="JBEPNW010000002">
    <property type="protein sequence ID" value="MET3864743.1"/>
    <property type="molecule type" value="Genomic_DNA"/>
</dbReference>
<evidence type="ECO:0000256" key="2">
    <source>
        <dbReference type="ARBA" id="ARBA00004760"/>
    </source>
</evidence>
<keyword evidence="11" id="KW-1185">Reference proteome</keyword>
<dbReference type="Proteomes" id="UP001549119">
    <property type="component" value="Unassembled WGS sequence"/>
</dbReference>
<comment type="pathway">
    <text evidence="3">Sphingolipid metabolism.</text>
</comment>
<evidence type="ECO:0000256" key="5">
    <source>
        <dbReference type="ARBA" id="ARBA00022679"/>
    </source>
</evidence>
<protein>
    <submittedName>
        <fullName evidence="10">GT2 family glycosyltransferase</fullName>
    </submittedName>
</protein>
<dbReference type="SUPFAM" id="SSF53448">
    <property type="entry name" value="Nucleotide-diphospho-sugar transferases"/>
    <property type="match status" value="1"/>
</dbReference>
<dbReference type="CDD" id="cd04186">
    <property type="entry name" value="GT_2_like_c"/>
    <property type="match status" value="1"/>
</dbReference>
<keyword evidence="7" id="KW-1133">Transmembrane helix</keyword>
<evidence type="ECO:0000256" key="3">
    <source>
        <dbReference type="ARBA" id="ARBA00004991"/>
    </source>
</evidence>
<sequence length="310" mass="33392">MSAVSLSVLIVTYNAGQDIETCLERLAESRIDRPYEVILVDNASTDGTPERVARVFPWVQVIAERTNHGFAGGNAVALKHARGAAILLLNPDAFLRDPGALSGLLDHLDAHPEVGAVGPRLTFPDGTHQVGDAGYEPRPLSILVHAAGLSGRFGLRGLYLASRQAKGARPLDVDWICGACLLLRRSAIAAIGGLQSPMFLYGEDVDWGCRLRDAGWRVAYRPDIAVTHLQGGSGSTRSARWLDGLAAIYSLRNAGRPLSSPAFFSGPLRLGFTLRALAYGLAARLRGQPDLARKADDMRRFAGHLRSLRL</sequence>
<dbReference type="Pfam" id="PF00535">
    <property type="entry name" value="Glycos_transf_2"/>
    <property type="match status" value="1"/>
</dbReference>
<keyword evidence="8" id="KW-0472">Membrane</keyword>
<dbReference type="PANTHER" id="PTHR43179:SF7">
    <property type="entry name" value="RHAMNOSYLTRANSFERASE WBBL"/>
    <property type="match status" value="1"/>
</dbReference>
<organism evidence="10 11">
    <name type="scientific">Methylobacterium radiotolerans</name>
    <dbReference type="NCBI Taxonomy" id="31998"/>
    <lineage>
        <taxon>Bacteria</taxon>
        <taxon>Pseudomonadati</taxon>
        <taxon>Pseudomonadota</taxon>
        <taxon>Alphaproteobacteria</taxon>
        <taxon>Hyphomicrobiales</taxon>
        <taxon>Methylobacteriaceae</taxon>
        <taxon>Methylobacterium</taxon>
    </lineage>
</organism>
<evidence type="ECO:0000313" key="10">
    <source>
        <dbReference type="EMBL" id="MET3864743.1"/>
    </source>
</evidence>
<comment type="pathway">
    <text evidence="2">Lipid metabolism; sphingolipid metabolism.</text>
</comment>
<comment type="caution">
    <text evidence="10">The sequence shown here is derived from an EMBL/GenBank/DDBJ whole genome shotgun (WGS) entry which is preliminary data.</text>
</comment>
<accession>A0ABV2NE26</accession>
<dbReference type="Pfam" id="PF13506">
    <property type="entry name" value="Glyco_transf_21"/>
    <property type="match status" value="1"/>
</dbReference>
<keyword evidence="5" id="KW-0808">Transferase</keyword>
<evidence type="ECO:0000313" key="11">
    <source>
        <dbReference type="Proteomes" id="UP001549119"/>
    </source>
</evidence>